<sequence>MKNKISKIGTFKNAKSIYSILQVHLFKPENILKIANLVATEAHANKLQ</sequence>
<proteinExistence type="predicted"/>
<evidence type="ECO:0000313" key="1">
    <source>
        <dbReference type="EMBL" id="MBK9717968.1"/>
    </source>
</evidence>
<dbReference type="EMBL" id="JADKFW010000005">
    <property type="protein sequence ID" value="MBK9717968.1"/>
    <property type="molecule type" value="Genomic_DNA"/>
</dbReference>
<accession>A0A9D7S9Z8</accession>
<name>A0A9D7S9Z8_9BACT</name>
<gene>
    <name evidence="1" type="ORF">IPO85_10715</name>
</gene>
<dbReference type="Proteomes" id="UP000808349">
    <property type="component" value="Unassembled WGS sequence"/>
</dbReference>
<comment type="caution">
    <text evidence="1">The sequence shown here is derived from an EMBL/GenBank/DDBJ whole genome shotgun (WGS) entry which is preliminary data.</text>
</comment>
<organism evidence="1 2">
    <name type="scientific">Candidatus Defluviibacterium haderslevense</name>
    <dbReference type="NCBI Taxonomy" id="2981993"/>
    <lineage>
        <taxon>Bacteria</taxon>
        <taxon>Pseudomonadati</taxon>
        <taxon>Bacteroidota</taxon>
        <taxon>Saprospiria</taxon>
        <taxon>Saprospirales</taxon>
        <taxon>Saprospiraceae</taxon>
        <taxon>Candidatus Defluviibacterium</taxon>
    </lineage>
</organism>
<evidence type="ECO:0000313" key="2">
    <source>
        <dbReference type="Proteomes" id="UP000808349"/>
    </source>
</evidence>
<reference evidence="1 2" key="1">
    <citation type="submission" date="2020-10" db="EMBL/GenBank/DDBJ databases">
        <title>Connecting structure to function with the recovery of over 1000 high-quality activated sludge metagenome-assembled genomes encoding full-length rRNA genes using long-read sequencing.</title>
        <authorList>
            <person name="Singleton C.M."/>
            <person name="Petriglieri F."/>
            <person name="Kristensen J.M."/>
            <person name="Kirkegaard R.H."/>
            <person name="Michaelsen T.Y."/>
            <person name="Andersen M.H."/>
            <person name="Karst S.M."/>
            <person name="Dueholm M.S."/>
            <person name="Nielsen P.H."/>
            <person name="Albertsen M."/>
        </authorList>
    </citation>
    <scope>NUCLEOTIDE SEQUENCE [LARGE SCALE GENOMIC DNA]</scope>
    <source>
        <strain evidence="1">Ribe_18-Q3-R11-54_BAT3C.373</strain>
    </source>
</reference>
<protein>
    <submittedName>
        <fullName evidence="1">Uncharacterized protein</fullName>
    </submittedName>
</protein>
<dbReference type="AlphaFoldDB" id="A0A9D7S9Z8"/>